<dbReference type="GO" id="GO:0032324">
    <property type="term" value="P:molybdopterin cofactor biosynthetic process"/>
    <property type="evidence" value="ECO:0007669"/>
    <property type="project" value="UniProtKB-ARBA"/>
</dbReference>
<keyword evidence="10" id="KW-1185">Reference proteome</keyword>
<dbReference type="SUPFAM" id="SSF102114">
    <property type="entry name" value="Radical SAM enzymes"/>
    <property type="match status" value="1"/>
</dbReference>
<dbReference type="InterPro" id="IPR006638">
    <property type="entry name" value="Elp3/MiaA/NifB-like_rSAM"/>
</dbReference>
<evidence type="ECO:0000256" key="1">
    <source>
        <dbReference type="ARBA" id="ARBA00001966"/>
    </source>
</evidence>
<dbReference type="SMART" id="SM00729">
    <property type="entry name" value="Elp3"/>
    <property type="match status" value="1"/>
</dbReference>
<evidence type="ECO:0000256" key="5">
    <source>
        <dbReference type="ARBA" id="ARBA00023004"/>
    </source>
</evidence>
<dbReference type="RefSeq" id="WP_072772800.1">
    <property type="nucleotide sequence ID" value="NZ_FRDN01000007.1"/>
</dbReference>
<dbReference type="SFLD" id="SFLDG01067">
    <property type="entry name" value="SPASM/twitch_domain_containing"/>
    <property type="match status" value="1"/>
</dbReference>
<dbReference type="InterPro" id="IPR013785">
    <property type="entry name" value="Aldolase_TIM"/>
</dbReference>
<evidence type="ECO:0000313" key="9">
    <source>
        <dbReference type="EMBL" id="SHN73083.1"/>
    </source>
</evidence>
<dbReference type="GO" id="GO:0051539">
    <property type="term" value="F:4 iron, 4 sulfur cluster binding"/>
    <property type="evidence" value="ECO:0007669"/>
    <property type="project" value="UniProtKB-KW"/>
</dbReference>
<proteinExistence type="inferred from homology"/>
<keyword evidence="6" id="KW-0411">Iron-sulfur</keyword>
<dbReference type="InterPro" id="IPR007197">
    <property type="entry name" value="rSAM"/>
</dbReference>
<protein>
    <submittedName>
        <fullName evidence="9">4Fe-4S single cluster domain-containing protein</fullName>
    </submittedName>
</protein>
<organism evidence="9 10">
    <name type="scientific">Desulfitobacterium chlororespirans DSM 11544</name>
    <dbReference type="NCBI Taxonomy" id="1121395"/>
    <lineage>
        <taxon>Bacteria</taxon>
        <taxon>Bacillati</taxon>
        <taxon>Bacillota</taxon>
        <taxon>Clostridia</taxon>
        <taxon>Eubacteriales</taxon>
        <taxon>Desulfitobacteriaceae</taxon>
        <taxon>Desulfitobacterium</taxon>
    </lineage>
</organism>
<accession>A0A1M7TR43</accession>
<dbReference type="PROSITE" id="PS01305">
    <property type="entry name" value="MOAA_NIFB_PQQE"/>
    <property type="match status" value="1"/>
</dbReference>
<name>A0A1M7TR43_9FIRM</name>
<dbReference type="GO" id="GO:0016491">
    <property type="term" value="F:oxidoreductase activity"/>
    <property type="evidence" value="ECO:0007669"/>
    <property type="project" value="InterPro"/>
</dbReference>
<evidence type="ECO:0000259" key="8">
    <source>
        <dbReference type="SMART" id="SM00729"/>
    </source>
</evidence>
<evidence type="ECO:0000256" key="4">
    <source>
        <dbReference type="ARBA" id="ARBA00022723"/>
    </source>
</evidence>
<reference evidence="10" key="1">
    <citation type="submission" date="2016-12" db="EMBL/GenBank/DDBJ databases">
        <authorList>
            <person name="Varghese N."/>
            <person name="Submissions S."/>
        </authorList>
    </citation>
    <scope>NUCLEOTIDE SEQUENCE [LARGE SCALE GENOMIC DNA]</scope>
    <source>
        <strain evidence="10">DSM 11544</strain>
    </source>
</reference>
<dbReference type="Gene3D" id="3.20.20.70">
    <property type="entry name" value="Aldolase class I"/>
    <property type="match status" value="1"/>
</dbReference>
<evidence type="ECO:0000313" key="10">
    <source>
        <dbReference type="Proteomes" id="UP000184010"/>
    </source>
</evidence>
<dbReference type="GO" id="GO:0046872">
    <property type="term" value="F:metal ion binding"/>
    <property type="evidence" value="ECO:0007669"/>
    <property type="project" value="UniProtKB-KW"/>
</dbReference>
<evidence type="ECO:0000256" key="2">
    <source>
        <dbReference type="ARBA" id="ARBA00022485"/>
    </source>
</evidence>
<dbReference type="STRING" id="1121395.SAMN02745215_02403"/>
<comment type="similarity">
    <text evidence="7">Belongs to the radical SAM superfamily. Anaerobic sulfatase-maturating enzyme family.</text>
</comment>
<dbReference type="EMBL" id="FRDN01000007">
    <property type="protein sequence ID" value="SHN73083.1"/>
    <property type="molecule type" value="Genomic_DNA"/>
</dbReference>
<dbReference type="Proteomes" id="UP000184010">
    <property type="component" value="Unassembled WGS sequence"/>
</dbReference>
<dbReference type="CDD" id="cd01335">
    <property type="entry name" value="Radical_SAM"/>
    <property type="match status" value="1"/>
</dbReference>
<sequence>MERYVMHVTKACNMDCLYCYEEDKSSIYTWEEVREFIDALLKYRTSDEFGIEFLGGEPVLAWNLIRQSYEYLEANTKVNVSDYAITTNGTVLNDEIIDYLAKNKKLRWAASLDGHRHANQLRTIKNTHENSYDLVVENLKKLQENGIEPSVHMVTHPYNVAYISDSIQHLYNLGFRHIGLGTVEKTIQIDQEYCKRFIEELDLVSQKVINGTYLGLNIGQFNWLKPCDDVRTYIKDPVTGKIIGESYGRSGDDITYKQDYNVTRCEQRDDTWEMIHYIRKTVYDNHQKRLRGISA</sequence>
<evidence type="ECO:0000256" key="6">
    <source>
        <dbReference type="ARBA" id="ARBA00023014"/>
    </source>
</evidence>
<dbReference type="InterPro" id="IPR000385">
    <property type="entry name" value="MoaA_NifB_PqqE_Fe-S-bd_CS"/>
</dbReference>
<feature type="domain" description="Elp3/MiaA/NifB-like radical SAM core" evidence="8">
    <location>
        <begin position="2"/>
        <end position="206"/>
    </location>
</feature>
<dbReference type="Pfam" id="PF04055">
    <property type="entry name" value="Radical_SAM"/>
    <property type="match status" value="1"/>
</dbReference>
<dbReference type="InterPro" id="IPR058240">
    <property type="entry name" value="rSAM_sf"/>
</dbReference>
<dbReference type="InterPro" id="IPR023867">
    <property type="entry name" value="Sulphatase_maturase_rSAM"/>
</dbReference>
<dbReference type="PANTHER" id="PTHR43273:SF3">
    <property type="entry name" value="ANAEROBIC SULFATASE-MATURATING ENZYME HOMOLOG ASLB-RELATED"/>
    <property type="match status" value="1"/>
</dbReference>
<keyword evidence="3" id="KW-0949">S-adenosyl-L-methionine</keyword>
<dbReference type="AlphaFoldDB" id="A0A1M7TR43"/>
<evidence type="ECO:0000256" key="3">
    <source>
        <dbReference type="ARBA" id="ARBA00022691"/>
    </source>
</evidence>
<dbReference type="SFLD" id="SFLDS00029">
    <property type="entry name" value="Radical_SAM"/>
    <property type="match status" value="1"/>
</dbReference>
<dbReference type="PANTHER" id="PTHR43273">
    <property type="entry name" value="ANAEROBIC SULFATASE-MATURATING ENZYME HOMOLOG ASLB-RELATED"/>
    <property type="match status" value="1"/>
</dbReference>
<comment type="cofactor">
    <cofactor evidence="1">
        <name>[4Fe-4S] cluster</name>
        <dbReference type="ChEBI" id="CHEBI:49883"/>
    </cofactor>
</comment>
<evidence type="ECO:0000256" key="7">
    <source>
        <dbReference type="ARBA" id="ARBA00023601"/>
    </source>
</evidence>
<keyword evidence="2" id="KW-0004">4Fe-4S</keyword>
<gene>
    <name evidence="9" type="ORF">SAMN02745215_02403</name>
</gene>
<keyword evidence="4" id="KW-0479">Metal-binding</keyword>
<keyword evidence="5" id="KW-0408">Iron</keyword>